<name>N8X066_9GAMM</name>
<dbReference type="HOGENOM" id="CLU_3407257_0_0_6"/>
<proteinExistence type="predicted"/>
<organism evidence="1 2">
    <name type="scientific">Acinetobacter variabilis</name>
    <dbReference type="NCBI Taxonomy" id="70346"/>
    <lineage>
        <taxon>Bacteria</taxon>
        <taxon>Pseudomonadati</taxon>
        <taxon>Pseudomonadota</taxon>
        <taxon>Gammaproteobacteria</taxon>
        <taxon>Moraxellales</taxon>
        <taxon>Moraxellaceae</taxon>
        <taxon>Acinetobacter</taxon>
    </lineage>
</organism>
<dbReference type="AlphaFoldDB" id="N8X066"/>
<sequence length="31" mass="3590">MHGWQGLQRFKKDKSVTIKDKSVTIKDKSVT</sequence>
<evidence type="ECO:0000313" key="2">
    <source>
        <dbReference type="Proteomes" id="UP000013070"/>
    </source>
</evidence>
<comment type="caution">
    <text evidence="1">The sequence shown here is derived from an EMBL/GenBank/DDBJ whole genome shotgun (WGS) entry which is preliminary data.</text>
</comment>
<accession>N8X066</accession>
<protein>
    <submittedName>
        <fullName evidence="1">Uncharacterized protein</fullName>
    </submittedName>
</protein>
<keyword evidence="2" id="KW-1185">Reference proteome</keyword>
<dbReference type="EMBL" id="APPE01000007">
    <property type="protein sequence ID" value="ENV00918.1"/>
    <property type="molecule type" value="Genomic_DNA"/>
</dbReference>
<dbReference type="Proteomes" id="UP000013070">
    <property type="component" value="Unassembled WGS sequence"/>
</dbReference>
<evidence type="ECO:0000313" key="1">
    <source>
        <dbReference type="EMBL" id="ENV00918.1"/>
    </source>
</evidence>
<gene>
    <name evidence="1" type="ORF">F969_00065</name>
</gene>
<reference evidence="1 2" key="1">
    <citation type="submission" date="2013-02" db="EMBL/GenBank/DDBJ databases">
        <title>The Genome Sequence of Acinetobacter sp. NIPH 899.</title>
        <authorList>
            <consortium name="The Broad Institute Genome Sequencing Platform"/>
            <consortium name="The Broad Institute Genome Sequencing Center for Infectious Disease"/>
            <person name="Cerqueira G."/>
            <person name="Feldgarden M."/>
            <person name="Courvalin P."/>
            <person name="Perichon B."/>
            <person name="Grillot-Courvalin C."/>
            <person name="Clermont D."/>
            <person name="Rocha E."/>
            <person name="Yoon E.-J."/>
            <person name="Nemec A."/>
            <person name="Walker B."/>
            <person name="Young S.K."/>
            <person name="Zeng Q."/>
            <person name="Gargeya S."/>
            <person name="Fitzgerald M."/>
            <person name="Haas B."/>
            <person name="Abouelleil A."/>
            <person name="Alvarado L."/>
            <person name="Arachchi H.M."/>
            <person name="Berlin A.M."/>
            <person name="Chapman S.B."/>
            <person name="Dewar J."/>
            <person name="Goldberg J."/>
            <person name="Griggs A."/>
            <person name="Gujja S."/>
            <person name="Hansen M."/>
            <person name="Howarth C."/>
            <person name="Imamovic A."/>
            <person name="Larimer J."/>
            <person name="McCowan C."/>
            <person name="Murphy C."/>
            <person name="Neiman D."/>
            <person name="Pearson M."/>
            <person name="Priest M."/>
            <person name="Roberts A."/>
            <person name="Saif S."/>
            <person name="Shea T."/>
            <person name="Sisk P."/>
            <person name="Sykes S."/>
            <person name="Wortman J."/>
            <person name="Nusbaum C."/>
            <person name="Birren B."/>
        </authorList>
    </citation>
    <scope>NUCLEOTIDE SEQUENCE [LARGE SCALE GENOMIC DNA]</scope>
    <source>
        <strain evidence="1 2">NIPH 899</strain>
    </source>
</reference>
<feature type="non-terminal residue" evidence="1">
    <location>
        <position position="31"/>
    </location>
</feature>